<dbReference type="EMBL" id="MU805951">
    <property type="protein sequence ID" value="KAJ3844526.1"/>
    <property type="molecule type" value="Genomic_DNA"/>
</dbReference>
<feature type="chain" id="PRO_5041392468" evidence="1">
    <location>
        <begin position="25"/>
        <end position="158"/>
    </location>
</feature>
<keyword evidence="1" id="KW-0732">Signal</keyword>
<feature type="signal peptide" evidence="1">
    <location>
        <begin position="1"/>
        <end position="24"/>
    </location>
</feature>
<dbReference type="Proteomes" id="UP001163846">
    <property type="component" value="Unassembled WGS sequence"/>
</dbReference>
<gene>
    <name evidence="2" type="ORF">F5878DRAFT_601648</name>
</gene>
<proteinExistence type="predicted"/>
<accession>A0AA38PKR3</accession>
<name>A0AA38PKR3_9AGAR</name>
<keyword evidence="3" id="KW-1185">Reference proteome</keyword>
<evidence type="ECO:0000256" key="1">
    <source>
        <dbReference type="SAM" id="SignalP"/>
    </source>
</evidence>
<dbReference type="AlphaFoldDB" id="A0AA38PKR3"/>
<organism evidence="2 3">
    <name type="scientific">Lentinula raphanica</name>
    <dbReference type="NCBI Taxonomy" id="153919"/>
    <lineage>
        <taxon>Eukaryota</taxon>
        <taxon>Fungi</taxon>
        <taxon>Dikarya</taxon>
        <taxon>Basidiomycota</taxon>
        <taxon>Agaricomycotina</taxon>
        <taxon>Agaricomycetes</taxon>
        <taxon>Agaricomycetidae</taxon>
        <taxon>Agaricales</taxon>
        <taxon>Marasmiineae</taxon>
        <taxon>Omphalotaceae</taxon>
        <taxon>Lentinula</taxon>
    </lineage>
</organism>
<protein>
    <submittedName>
        <fullName evidence="2">Uncharacterized protein</fullName>
    </submittedName>
</protein>
<evidence type="ECO:0000313" key="2">
    <source>
        <dbReference type="EMBL" id="KAJ3844526.1"/>
    </source>
</evidence>
<reference evidence="2" key="1">
    <citation type="submission" date="2022-08" db="EMBL/GenBank/DDBJ databases">
        <authorList>
            <consortium name="DOE Joint Genome Institute"/>
            <person name="Min B."/>
            <person name="Riley R."/>
            <person name="Sierra-Patev S."/>
            <person name="Naranjo-Ortiz M."/>
            <person name="Looney B."/>
            <person name="Konkel Z."/>
            <person name="Slot J.C."/>
            <person name="Sakamoto Y."/>
            <person name="Steenwyk J.L."/>
            <person name="Rokas A."/>
            <person name="Carro J."/>
            <person name="Camarero S."/>
            <person name="Ferreira P."/>
            <person name="Molpeceres G."/>
            <person name="Ruiz-Duenas F.J."/>
            <person name="Serrano A."/>
            <person name="Henrissat B."/>
            <person name="Drula E."/>
            <person name="Hughes K.W."/>
            <person name="Mata J.L."/>
            <person name="Ishikawa N.K."/>
            <person name="Vargas-Isla R."/>
            <person name="Ushijima S."/>
            <person name="Smith C.A."/>
            <person name="Ahrendt S."/>
            <person name="Andreopoulos W."/>
            <person name="He G."/>
            <person name="Labutti K."/>
            <person name="Lipzen A."/>
            <person name="Ng V."/>
            <person name="Sandor L."/>
            <person name="Barry K."/>
            <person name="Martinez A.T."/>
            <person name="Xiao Y."/>
            <person name="Gibbons J.G."/>
            <person name="Terashima K."/>
            <person name="Hibbett D.S."/>
            <person name="Grigoriev I.V."/>
        </authorList>
    </citation>
    <scope>NUCLEOTIDE SEQUENCE</scope>
    <source>
        <strain evidence="2">TFB9207</strain>
    </source>
</reference>
<comment type="caution">
    <text evidence="2">The sequence shown here is derived from an EMBL/GenBank/DDBJ whole genome shotgun (WGS) entry which is preliminary data.</text>
</comment>
<evidence type="ECO:0000313" key="3">
    <source>
        <dbReference type="Proteomes" id="UP001163846"/>
    </source>
</evidence>
<sequence length="158" mass="17578">MRLNPSSVFYALVCLSTILHTACASPVSVKNDVHSDRDTILYRVFPGKKQGFERLIPLLKNYYRAGLSCYGKHLRQGQSIDISNENESEFRPQSVKDVGNGWQMLQFAVGFHDSGNHYSGTSTLDVFYHPSGIGTVDGTRTTMSIWLIKADKSPFGKG</sequence>